<comment type="caution">
    <text evidence="3">The sequence shown here is derived from an EMBL/GenBank/DDBJ whole genome shotgun (WGS) entry which is preliminary data.</text>
</comment>
<keyword evidence="3" id="KW-0540">Nuclease</keyword>
<keyword evidence="3" id="KW-0378">Hydrolase</keyword>
<dbReference type="GO" id="GO:0008270">
    <property type="term" value="F:zinc ion binding"/>
    <property type="evidence" value="ECO:0007669"/>
    <property type="project" value="InterPro"/>
</dbReference>
<dbReference type="AlphaFoldDB" id="A0A7X2P7D3"/>
<dbReference type="RefSeq" id="WP_154457421.1">
    <property type="nucleotide sequence ID" value="NZ_VUMV01000002.1"/>
</dbReference>
<keyword evidence="4" id="KW-1185">Reference proteome</keyword>
<keyword evidence="3" id="KW-0255">Endonuclease</keyword>
<dbReference type="InterPro" id="IPR002711">
    <property type="entry name" value="HNH"/>
</dbReference>
<keyword evidence="1" id="KW-1133">Transmembrane helix</keyword>
<dbReference type="SMART" id="SM00507">
    <property type="entry name" value="HNHc"/>
    <property type="match status" value="1"/>
</dbReference>
<gene>
    <name evidence="3" type="ORF">FYJ60_04670</name>
</gene>
<accession>A0A7X2P7D3</accession>
<feature type="transmembrane region" description="Helical" evidence="1">
    <location>
        <begin position="165"/>
        <end position="190"/>
    </location>
</feature>
<evidence type="ECO:0000313" key="3">
    <source>
        <dbReference type="EMBL" id="MST81603.1"/>
    </source>
</evidence>
<feature type="domain" description="HNH nuclease" evidence="2">
    <location>
        <begin position="75"/>
        <end position="144"/>
    </location>
</feature>
<dbReference type="Pfam" id="PF01844">
    <property type="entry name" value="HNH"/>
    <property type="match status" value="1"/>
</dbReference>
<keyword evidence="1" id="KW-0812">Transmembrane</keyword>
<dbReference type="Gene3D" id="1.10.30.50">
    <property type="match status" value="1"/>
</dbReference>
<protein>
    <submittedName>
        <fullName evidence="3">HNH endonuclease</fullName>
    </submittedName>
</protein>
<dbReference type="GO" id="GO:0003676">
    <property type="term" value="F:nucleic acid binding"/>
    <property type="evidence" value="ECO:0007669"/>
    <property type="project" value="InterPro"/>
</dbReference>
<reference evidence="3 4" key="1">
    <citation type="submission" date="2019-08" db="EMBL/GenBank/DDBJ databases">
        <title>In-depth cultivation of the pig gut microbiome towards novel bacterial diversity and tailored functional studies.</title>
        <authorList>
            <person name="Wylensek D."/>
            <person name="Hitch T.C.A."/>
            <person name="Clavel T."/>
        </authorList>
    </citation>
    <scope>NUCLEOTIDE SEQUENCE [LARGE SCALE GENOMIC DNA]</scope>
    <source>
        <strain evidence="3 4">Oil+RF-744-WCA-WT-13</strain>
    </source>
</reference>
<sequence>MDDREIYIVELHVPAGRKFRRWRFRDFSETSSGTYQAEYGKRKAAKRLRKAEKYGYRVRMYRKRYGRSGTYRYRFMKAYPPENGKYRCVYCGKKIRPDKMTVDHVIPVDAAKTSKKAQRLIDRRYENGVNDLDNLVPCCYRCNQKKGSTYSWRWRIRARYGRRAGYWRFVHLVRLLVFLVVLLAAFFLAVRFRVPLRQLFPSGAVCPAVF</sequence>
<keyword evidence="1" id="KW-0472">Membrane</keyword>
<name>A0A7X2P7D3_9FIRM</name>
<dbReference type="CDD" id="cd00085">
    <property type="entry name" value="HNHc"/>
    <property type="match status" value="1"/>
</dbReference>
<dbReference type="Proteomes" id="UP000466864">
    <property type="component" value="Unassembled WGS sequence"/>
</dbReference>
<dbReference type="GO" id="GO:0004519">
    <property type="term" value="F:endonuclease activity"/>
    <property type="evidence" value="ECO:0007669"/>
    <property type="project" value="UniProtKB-KW"/>
</dbReference>
<dbReference type="EMBL" id="VUMV01000002">
    <property type="protein sequence ID" value="MST81603.1"/>
    <property type="molecule type" value="Genomic_DNA"/>
</dbReference>
<evidence type="ECO:0000259" key="2">
    <source>
        <dbReference type="SMART" id="SM00507"/>
    </source>
</evidence>
<evidence type="ECO:0000256" key="1">
    <source>
        <dbReference type="SAM" id="Phobius"/>
    </source>
</evidence>
<proteinExistence type="predicted"/>
<dbReference type="InterPro" id="IPR003615">
    <property type="entry name" value="HNH_nuc"/>
</dbReference>
<organism evidence="3 4">
    <name type="scientific">Bilifractor porci</name>
    <dbReference type="NCBI Taxonomy" id="2606636"/>
    <lineage>
        <taxon>Bacteria</taxon>
        <taxon>Bacillati</taxon>
        <taxon>Bacillota</taxon>
        <taxon>Clostridia</taxon>
        <taxon>Lachnospirales</taxon>
        <taxon>Lachnospiraceae</taxon>
        <taxon>Bilifractor</taxon>
    </lineage>
</organism>
<evidence type="ECO:0000313" key="4">
    <source>
        <dbReference type="Proteomes" id="UP000466864"/>
    </source>
</evidence>